<evidence type="ECO:0000256" key="4">
    <source>
        <dbReference type="ARBA" id="ARBA00022475"/>
    </source>
</evidence>
<dbReference type="RefSeq" id="WP_047536877.1">
    <property type="nucleotide sequence ID" value="NZ_BLRE01000028.1"/>
</dbReference>
<dbReference type="PANTHER" id="PTHR30330">
    <property type="entry name" value="AGSS FAMILY TRANSPORTER, SODIUM-ALANINE"/>
    <property type="match status" value="1"/>
</dbReference>
<dbReference type="Proteomes" id="UP001159075">
    <property type="component" value="Unassembled WGS sequence"/>
</dbReference>
<feature type="transmembrane region" description="Helical" evidence="9">
    <location>
        <begin position="390"/>
        <end position="411"/>
    </location>
</feature>
<dbReference type="PANTHER" id="PTHR30330:SF1">
    <property type="entry name" value="AMINO-ACID CARRIER PROTEIN ALST"/>
    <property type="match status" value="1"/>
</dbReference>
<dbReference type="GO" id="GO:0005283">
    <property type="term" value="F:amino acid:sodium symporter activity"/>
    <property type="evidence" value="ECO:0007669"/>
    <property type="project" value="InterPro"/>
</dbReference>
<evidence type="ECO:0000256" key="8">
    <source>
        <dbReference type="ARBA" id="ARBA00023136"/>
    </source>
</evidence>
<evidence type="ECO:0000256" key="5">
    <source>
        <dbReference type="ARBA" id="ARBA00022692"/>
    </source>
</evidence>
<dbReference type="OrthoDB" id="9806926at2"/>
<proteinExistence type="inferred from homology"/>
<keyword evidence="7 9" id="KW-1133">Transmembrane helix</keyword>
<reference evidence="11 12" key="3">
    <citation type="submission" date="2022-09" db="EMBL/GenBank/DDBJ databases">
        <title>The outer-membrane cytochrome OmcA is essential for infection of Shewanella oneidensis by a zebrafish-associated bacteriophage.</title>
        <authorList>
            <person name="Grenfell A.W."/>
            <person name="Intile P."/>
            <person name="Mcfarlane J."/>
            <person name="Leung D."/>
            <person name="Abdalla K."/>
            <person name="Wold M."/>
            <person name="Kees E."/>
            <person name="Gralnick J."/>
        </authorList>
    </citation>
    <scope>NUCLEOTIDE SEQUENCE [LARGE SCALE GENOMIC DNA]</scope>
    <source>
        <strain evidence="11 12">NF-5</strain>
    </source>
</reference>
<dbReference type="Proteomes" id="UP001152518">
    <property type="component" value="Unassembled WGS sequence"/>
</dbReference>
<keyword evidence="9" id="KW-0997">Cell inner membrane</keyword>
<dbReference type="Pfam" id="PF01235">
    <property type="entry name" value="Na_Ala_symp"/>
    <property type="match status" value="1"/>
</dbReference>
<keyword evidence="8 9" id="KW-0472">Membrane</keyword>
<evidence type="ECO:0000313" key="10">
    <source>
        <dbReference type="EMBL" id="MDG5901158.1"/>
    </source>
</evidence>
<dbReference type="InterPro" id="IPR001463">
    <property type="entry name" value="Na/Ala_symport"/>
</dbReference>
<feature type="transmembrane region" description="Helical" evidence="9">
    <location>
        <begin position="417"/>
        <end position="438"/>
    </location>
</feature>
<feature type="transmembrane region" description="Helical" evidence="9">
    <location>
        <begin position="17"/>
        <end position="41"/>
    </location>
</feature>
<evidence type="ECO:0000256" key="7">
    <source>
        <dbReference type="ARBA" id="ARBA00022989"/>
    </source>
</evidence>
<feature type="transmembrane region" description="Helical" evidence="9">
    <location>
        <begin position="304"/>
        <end position="326"/>
    </location>
</feature>
<feature type="transmembrane region" description="Helical" evidence="9">
    <location>
        <begin position="346"/>
        <end position="369"/>
    </location>
</feature>
<evidence type="ECO:0000256" key="9">
    <source>
        <dbReference type="RuleBase" id="RU363064"/>
    </source>
</evidence>
<dbReference type="PRINTS" id="PR00175">
    <property type="entry name" value="NAALASMPORT"/>
</dbReference>
<keyword evidence="12" id="KW-1185">Reference proteome</keyword>
<evidence type="ECO:0000256" key="1">
    <source>
        <dbReference type="ARBA" id="ARBA00004651"/>
    </source>
</evidence>
<keyword evidence="5 9" id="KW-0812">Transmembrane</keyword>
<evidence type="ECO:0000256" key="2">
    <source>
        <dbReference type="ARBA" id="ARBA00009261"/>
    </source>
</evidence>
<evidence type="ECO:0000313" key="12">
    <source>
        <dbReference type="Proteomes" id="UP001159075"/>
    </source>
</evidence>
<comment type="subcellular location">
    <subcellularLocation>
        <location evidence="9">Cell inner membrane</location>
        <topology evidence="9">Multi-pass membrane protein</topology>
    </subcellularLocation>
    <subcellularLocation>
        <location evidence="1">Cell membrane</location>
        <topology evidence="1">Multi-pass membrane protein</topology>
    </subcellularLocation>
</comment>
<dbReference type="NCBIfam" id="TIGR00835">
    <property type="entry name" value="agcS"/>
    <property type="match status" value="1"/>
</dbReference>
<dbReference type="GO" id="GO:0005886">
    <property type="term" value="C:plasma membrane"/>
    <property type="evidence" value="ECO:0007669"/>
    <property type="project" value="UniProtKB-SubCell"/>
</dbReference>
<keyword evidence="3 9" id="KW-0813">Transport</keyword>
<organism evidence="10">
    <name type="scientific">Shewanella xiamenensis</name>
    <dbReference type="NCBI Taxonomy" id="332186"/>
    <lineage>
        <taxon>Bacteria</taxon>
        <taxon>Pseudomonadati</taxon>
        <taxon>Pseudomonadota</taxon>
        <taxon>Gammaproteobacteria</taxon>
        <taxon>Alteromonadales</taxon>
        <taxon>Shewanellaceae</taxon>
        <taxon>Shewanella</taxon>
    </lineage>
</organism>
<dbReference type="EMBL" id="JAOTLW010000016">
    <property type="protein sequence ID" value="MDI5832968.1"/>
    <property type="molecule type" value="Genomic_DNA"/>
</dbReference>
<name>A0A1E3V015_9GAMM</name>
<evidence type="ECO:0000313" key="11">
    <source>
        <dbReference type="EMBL" id="MDI5832968.1"/>
    </source>
</evidence>
<dbReference type="FunFam" id="1.20.1740.10:FF:000004">
    <property type="entry name" value="Sodium:alanine symporter family protein"/>
    <property type="match status" value="1"/>
</dbReference>
<dbReference type="AlphaFoldDB" id="A0A1E3V015"/>
<feature type="transmembrane region" description="Helical" evidence="9">
    <location>
        <begin position="138"/>
        <end position="159"/>
    </location>
</feature>
<gene>
    <name evidence="10" type="ORF">E2650_14905</name>
    <name evidence="11" type="ORF">ODY93_15410</name>
</gene>
<evidence type="ECO:0000256" key="6">
    <source>
        <dbReference type="ARBA" id="ARBA00022847"/>
    </source>
</evidence>
<sequence>MLETIVNFLNALLWGKLLVYGLVGAGLYFTLRLVFIQLTHFKHSLKVMTMSRQGCESGLSSFQVFCTSMAARVGAGNMAGVAVAIGSAGPGAVFWMWLIAMLGMATAMVESTLAQVYKVRDTNGQFRGGPSYYMEKGLGQRWMGVLFAFFLIIAFGLVFNAVQANTITGAMERVFGFDPTYVGIGLVLASGFVIVGGLRKVARVSEFIVPIMALAYILIAFIIVLFNLEQLPAVISLIVKSAFGWQEAAAGGVAYTVAQAMQAGIARGLFSNEAGMGSAANVAASASPNPNHPASQGFVQMMGVFVDTIVICTATAAIILLSGDIGSSDDGIRLTINAMSNHVGDWGGAFIAIAIFLFCFTSIIANYSYAETNVMFLTGNSTKALPLFRLCVLGMVMFGAVAKISLVWNLADVSMGLMATVNIVALLLLSGLAIRVINDYSEQLKSGKMPEFDRSKFPELMEQLDDGIWQDNSANELAKSRTESAVSR</sequence>
<protein>
    <submittedName>
        <fullName evidence="10">Alanine:cation symporter family protein</fullName>
    </submittedName>
</protein>
<evidence type="ECO:0000256" key="3">
    <source>
        <dbReference type="ARBA" id="ARBA00022448"/>
    </source>
</evidence>
<dbReference type="Gene3D" id="1.20.1740.10">
    <property type="entry name" value="Amino acid/polyamine transporter I"/>
    <property type="match status" value="1"/>
</dbReference>
<feature type="transmembrane region" description="Helical" evidence="9">
    <location>
        <begin position="207"/>
        <end position="228"/>
    </location>
</feature>
<keyword evidence="6 9" id="KW-0769">Symport</keyword>
<comment type="similarity">
    <text evidence="2 9">Belongs to the alanine or glycine:cation symporter (AGCS) (TC 2.A.25) family.</text>
</comment>
<accession>A0A1E3V015</accession>
<reference evidence="10" key="2">
    <citation type="submission" date="2019-04" db="EMBL/GenBank/DDBJ databases">
        <authorList>
            <person name="Zou H."/>
        </authorList>
    </citation>
    <scope>NUCLEOTIDE SEQUENCE</scope>
    <source>
        <strain evidence="10">2015oxa</strain>
    </source>
</reference>
<keyword evidence="4" id="KW-1003">Cell membrane</keyword>
<feature type="transmembrane region" description="Helical" evidence="9">
    <location>
        <begin position="179"/>
        <end position="198"/>
    </location>
</feature>
<comment type="caution">
    <text evidence="10">The sequence shown here is derived from an EMBL/GenBank/DDBJ whole genome shotgun (WGS) entry which is preliminary data.</text>
</comment>
<dbReference type="EMBL" id="SUNE01000011">
    <property type="protein sequence ID" value="MDG5901158.1"/>
    <property type="molecule type" value="Genomic_DNA"/>
</dbReference>
<reference evidence="10" key="1">
    <citation type="journal article" date="2019" name="Int J Environ Res Public Health">
        <title>Characterization of Chromosome-Mediated BlaOXA-894 in Shewanella xiamenensis Isolated from Pig Wastewater.</title>
        <authorList>
            <person name="Zou H."/>
            <person name="Zhou Z."/>
            <person name="Xia H."/>
            <person name="Zhao Q."/>
            <person name="Li X."/>
        </authorList>
    </citation>
    <scope>NUCLEOTIDE SEQUENCE</scope>
    <source>
        <strain evidence="10">2015oxa</strain>
    </source>
</reference>